<keyword evidence="8" id="KW-0418">Kinase</keyword>
<evidence type="ECO:0000259" key="7">
    <source>
        <dbReference type="PROSITE" id="PS50052"/>
    </source>
</evidence>
<evidence type="ECO:0000256" key="2">
    <source>
        <dbReference type="ARBA" id="ARBA00005069"/>
    </source>
</evidence>
<dbReference type="PROSITE" id="PS50052">
    <property type="entry name" value="GUANYLATE_KINASE_2"/>
    <property type="match status" value="1"/>
</dbReference>
<dbReference type="GO" id="GO:0005829">
    <property type="term" value="C:cytosol"/>
    <property type="evidence" value="ECO:0007669"/>
    <property type="project" value="TreeGrafter"/>
</dbReference>
<organism evidence="8 9">
    <name type="scientific">Pseudomonas putida</name>
    <name type="common">Arthrobacter siderocapsulatus</name>
    <dbReference type="NCBI Taxonomy" id="303"/>
    <lineage>
        <taxon>Bacteria</taxon>
        <taxon>Pseudomonadati</taxon>
        <taxon>Pseudomonadota</taxon>
        <taxon>Gammaproteobacteria</taxon>
        <taxon>Pseudomonadales</taxon>
        <taxon>Pseudomonadaceae</taxon>
        <taxon>Pseudomonas</taxon>
    </lineage>
</organism>
<comment type="function">
    <text evidence="6">Catalyzes the phosphorylation of ribose 1,5-bisphosphate to 5-phospho-D-ribosyl alpha-1-diphosphate (PRPP).</text>
</comment>
<feature type="domain" description="Guanylate kinase-like" evidence="7">
    <location>
        <begin position="13"/>
        <end position="189"/>
    </location>
</feature>
<name>A0A6I6XY93_PSEPU</name>
<gene>
    <name evidence="6 8" type="primary">phnN</name>
    <name evidence="8" type="ORF">C2H86_18850</name>
</gene>
<feature type="binding site" evidence="6">
    <location>
        <begin position="20"/>
        <end position="27"/>
    </location>
    <ligand>
        <name>ATP</name>
        <dbReference type="ChEBI" id="CHEBI:30616"/>
    </ligand>
</feature>
<evidence type="ECO:0000256" key="5">
    <source>
        <dbReference type="ARBA" id="ARBA00022840"/>
    </source>
</evidence>
<evidence type="ECO:0000256" key="6">
    <source>
        <dbReference type="HAMAP-Rule" id="MF_00836"/>
    </source>
</evidence>
<dbReference type="GO" id="GO:0033863">
    <property type="term" value="F:ribose 1,5-bisphosphate phosphokinase activity"/>
    <property type="evidence" value="ECO:0007669"/>
    <property type="project" value="UniProtKB-UniRule"/>
</dbReference>
<proteinExistence type="inferred from homology"/>
<evidence type="ECO:0000313" key="9">
    <source>
        <dbReference type="Proteomes" id="UP000464480"/>
    </source>
</evidence>
<dbReference type="AlphaFoldDB" id="A0A6I6XY93"/>
<dbReference type="HAMAP" id="MF_00836">
    <property type="entry name" value="PhnN"/>
    <property type="match status" value="1"/>
</dbReference>
<dbReference type="SMART" id="SM00072">
    <property type="entry name" value="GuKc"/>
    <property type="match status" value="1"/>
</dbReference>
<dbReference type="Gene3D" id="3.40.50.300">
    <property type="entry name" value="P-loop containing nucleotide triphosphate hydrolases"/>
    <property type="match status" value="1"/>
</dbReference>
<evidence type="ECO:0000256" key="3">
    <source>
        <dbReference type="ARBA" id="ARBA00022679"/>
    </source>
</evidence>
<dbReference type="NCBIfam" id="TIGR02322">
    <property type="entry name" value="phosphon_PhnN"/>
    <property type="match status" value="1"/>
</dbReference>
<dbReference type="GO" id="GO:0019634">
    <property type="term" value="P:organic phosphonate metabolic process"/>
    <property type="evidence" value="ECO:0007669"/>
    <property type="project" value="UniProtKB-UniRule"/>
</dbReference>
<protein>
    <recommendedName>
        <fullName evidence="6">Ribose 1,5-bisphosphate phosphokinase PhnN</fullName>
        <ecNumber evidence="6">2.7.4.23</ecNumber>
    </recommendedName>
    <alternativeName>
        <fullName evidence="6">Ribose 1,5-bisphosphokinase</fullName>
    </alternativeName>
</protein>
<dbReference type="GO" id="GO:0006015">
    <property type="term" value="P:5-phosphoribose 1-diphosphate biosynthetic process"/>
    <property type="evidence" value="ECO:0007669"/>
    <property type="project" value="UniProtKB-UniRule"/>
</dbReference>
<evidence type="ECO:0000256" key="4">
    <source>
        <dbReference type="ARBA" id="ARBA00022741"/>
    </source>
</evidence>
<dbReference type="InterPro" id="IPR008144">
    <property type="entry name" value="Guanylate_kin-like_dom"/>
</dbReference>
<dbReference type="InterPro" id="IPR012699">
    <property type="entry name" value="PhnN"/>
</dbReference>
<comment type="pathway">
    <text evidence="2 6">Metabolic intermediate biosynthesis; 5-phospho-alpha-D-ribose 1-diphosphate biosynthesis; 5-phospho-alpha-D-ribose 1-diphosphate from D-ribose 5-phosphate (route II): step 3/3.</text>
</comment>
<dbReference type="EC" id="2.7.4.23" evidence="6"/>
<dbReference type="PANTHER" id="PTHR23117">
    <property type="entry name" value="GUANYLATE KINASE-RELATED"/>
    <property type="match status" value="1"/>
</dbReference>
<dbReference type="PANTHER" id="PTHR23117:SF8">
    <property type="entry name" value="RIBOSE 1,5-BISPHOSPHATE PHOSPHOKINASE PHNN"/>
    <property type="match status" value="1"/>
</dbReference>
<dbReference type="GO" id="GO:0005524">
    <property type="term" value="F:ATP binding"/>
    <property type="evidence" value="ECO:0007669"/>
    <property type="project" value="UniProtKB-KW"/>
</dbReference>
<keyword evidence="4 6" id="KW-0547">Nucleotide-binding</keyword>
<evidence type="ECO:0000313" key="8">
    <source>
        <dbReference type="EMBL" id="QHG66339.1"/>
    </source>
</evidence>
<comment type="catalytic activity">
    <reaction evidence="1 6">
        <text>alpha-D-ribose 1,5-bisphosphate + ATP = 5-phospho-alpha-D-ribose 1-diphosphate + ADP</text>
        <dbReference type="Rhea" id="RHEA:20109"/>
        <dbReference type="ChEBI" id="CHEBI:30616"/>
        <dbReference type="ChEBI" id="CHEBI:58017"/>
        <dbReference type="ChEBI" id="CHEBI:68688"/>
        <dbReference type="ChEBI" id="CHEBI:456216"/>
        <dbReference type="EC" id="2.7.4.23"/>
    </reaction>
</comment>
<accession>A0A6I6XY93</accession>
<keyword evidence="5 6" id="KW-0067">ATP-binding</keyword>
<keyword evidence="3 6" id="KW-0808">Transferase</keyword>
<evidence type="ECO:0000256" key="1">
    <source>
        <dbReference type="ARBA" id="ARBA00000373"/>
    </source>
</evidence>
<sequence length="195" mass="21168">MQHDASARDVASGRLIFLVGPSGSGKDSLIDASRAQLSAAGVEIARRVITRSAEAKGESAHGVSAERFAQLREEGAFAMHWRANGLEYGIPAQVDQWLAQGRSVLVNGSRAYLHEAQARYPDLLVVCLDVQPEVLRERLLARGRETPEQVDQRLARNARLQLQAAPSVHHLDNSGDLATAVAALLDLLHQEKLIA</sequence>
<dbReference type="Proteomes" id="UP000464480">
    <property type="component" value="Chromosome"/>
</dbReference>
<dbReference type="SUPFAM" id="SSF52540">
    <property type="entry name" value="P-loop containing nucleoside triphosphate hydrolases"/>
    <property type="match status" value="1"/>
</dbReference>
<reference evidence="8 9" key="1">
    <citation type="submission" date="2020-02" db="EMBL/GenBank/DDBJ databases">
        <title>Pseudomonas Putida W5 Complete Genome Assembly.</title>
        <authorList>
            <person name="Yuan Z.-C."/>
            <person name="Shaw G.A."/>
            <person name="Cusano A.D."/>
            <person name="Caddey B.J."/>
            <person name="Weselowski B.J."/>
        </authorList>
    </citation>
    <scope>NUCLEOTIDE SEQUENCE [LARGE SCALE GENOMIC DNA]</scope>
    <source>
        <strain evidence="8 9">W5</strain>
    </source>
</reference>
<dbReference type="EMBL" id="CP026115">
    <property type="protein sequence ID" value="QHG66339.1"/>
    <property type="molecule type" value="Genomic_DNA"/>
</dbReference>
<dbReference type="UniPathway" id="UPA00087">
    <property type="reaction ID" value="UER00175"/>
</dbReference>
<dbReference type="Pfam" id="PF00625">
    <property type="entry name" value="Guanylate_kin"/>
    <property type="match status" value="1"/>
</dbReference>
<comment type="similarity">
    <text evidence="6">Belongs to the ribose 1,5-bisphosphokinase family.</text>
</comment>
<dbReference type="InterPro" id="IPR027417">
    <property type="entry name" value="P-loop_NTPase"/>
</dbReference>
<dbReference type="NCBIfam" id="NF007485">
    <property type="entry name" value="PRK10078.1"/>
    <property type="match status" value="1"/>
</dbReference>
<dbReference type="InterPro" id="IPR008145">
    <property type="entry name" value="GK/Ca_channel_bsu"/>
</dbReference>
<dbReference type="RefSeq" id="WP_159411565.1">
    <property type="nucleotide sequence ID" value="NZ_CP026115.2"/>
</dbReference>